<reference evidence="5 6" key="1">
    <citation type="submission" date="2024-09" db="EMBL/GenBank/DDBJ databases">
        <authorList>
            <person name="Salinas-Garcia M.A."/>
            <person name="Prieme A."/>
        </authorList>
    </citation>
    <scope>NUCLEOTIDE SEQUENCE [LARGE SCALE GENOMIC DNA]</scope>
    <source>
        <strain evidence="5 6">DSM 21081</strain>
    </source>
</reference>
<dbReference type="SUPFAM" id="SSF53474">
    <property type="entry name" value="alpha/beta-Hydrolases"/>
    <property type="match status" value="1"/>
</dbReference>
<dbReference type="RefSeq" id="WP_373972199.1">
    <property type="nucleotide sequence ID" value="NZ_JBHDLJ010000007.1"/>
</dbReference>
<dbReference type="InterPro" id="IPR029058">
    <property type="entry name" value="AB_hydrolase_fold"/>
</dbReference>
<dbReference type="InterPro" id="IPR000997">
    <property type="entry name" value="Cholinesterase"/>
</dbReference>
<dbReference type="Pfam" id="PF00135">
    <property type="entry name" value="COesterase"/>
    <property type="match status" value="1"/>
</dbReference>
<feature type="domain" description="Carboxylesterase type B" evidence="4">
    <location>
        <begin position="10"/>
        <end position="473"/>
    </location>
</feature>
<dbReference type="PRINTS" id="PR00878">
    <property type="entry name" value="CHOLNESTRASE"/>
</dbReference>
<dbReference type="Gene3D" id="3.40.50.1820">
    <property type="entry name" value="alpha/beta hydrolase"/>
    <property type="match status" value="1"/>
</dbReference>
<dbReference type="Proteomes" id="UP001575652">
    <property type="component" value="Unassembled WGS sequence"/>
</dbReference>
<dbReference type="InterPro" id="IPR050309">
    <property type="entry name" value="Type-B_Carboxylest/Lipase"/>
</dbReference>
<evidence type="ECO:0000256" key="2">
    <source>
        <dbReference type="ARBA" id="ARBA00022801"/>
    </source>
</evidence>
<name>A0ABV4UPH8_9MICC</name>
<comment type="similarity">
    <text evidence="1 3">Belongs to the type-B carboxylesterase/lipase family.</text>
</comment>
<organism evidence="5 6">
    <name type="scientific">Arthrobacter halodurans</name>
    <dbReference type="NCBI Taxonomy" id="516699"/>
    <lineage>
        <taxon>Bacteria</taxon>
        <taxon>Bacillati</taxon>
        <taxon>Actinomycetota</taxon>
        <taxon>Actinomycetes</taxon>
        <taxon>Micrococcales</taxon>
        <taxon>Micrococcaceae</taxon>
        <taxon>Arthrobacter</taxon>
    </lineage>
</organism>
<dbReference type="EC" id="3.1.1.-" evidence="3"/>
<gene>
    <name evidence="5" type="ORF">ACETWP_10560</name>
</gene>
<evidence type="ECO:0000313" key="6">
    <source>
        <dbReference type="Proteomes" id="UP001575652"/>
    </source>
</evidence>
<dbReference type="InterPro" id="IPR002018">
    <property type="entry name" value="CarbesteraseB"/>
</dbReference>
<evidence type="ECO:0000313" key="5">
    <source>
        <dbReference type="EMBL" id="MFB0835029.1"/>
    </source>
</evidence>
<dbReference type="InterPro" id="IPR019826">
    <property type="entry name" value="Carboxylesterase_B_AS"/>
</dbReference>
<keyword evidence="6" id="KW-1185">Reference proteome</keyword>
<dbReference type="PANTHER" id="PTHR11559">
    <property type="entry name" value="CARBOXYLESTERASE"/>
    <property type="match status" value="1"/>
</dbReference>
<evidence type="ECO:0000256" key="3">
    <source>
        <dbReference type="RuleBase" id="RU361235"/>
    </source>
</evidence>
<proteinExistence type="inferred from homology"/>
<dbReference type="PROSITE" id="PS00122">
    <property type="entry name" value="CARBOXYLESTERASE_B_1"/>
    <property type="match status" value="1"/>
</dbReference>
<evidence type="ECO:0000259" key="4">
    <source>
        <dbReference type="Pfam" id="PF00135"/>
    </source>
</evidence>
<protein>
    <recommendedName>
        <fullName evidence="3">Carboxylic ester hydrolase</fullName>
        <ecNumber evidence="3">3.1.1.-</ecNumber>
    </recommendedName>
</protein>
<evidence type="ECO:0000256" key="1">
    <source>
        <dbReference type="ARBA" id="ARBA00005964"/>
    </source>
</evidence>
<sequence>MSIPAAPGDDLTVPTGAGPVRGIVANGVRTWRGIPYAAAPVGPLRFRAPRPPRPWTRVRAADRFGDAPPQVVRSRNLGAGRHPVSEDCLTVNVSAPADPPDEPLPVVVCIYGGAFLIGSSAGPVYGGEHLVAAGDVVYVSLNYRVGALGFLDLTRYADAAHPFESNLGLRDQVAALEWVRDNIAAFGGDPGNVTLLGQSAGGTSVLTLMAVPAAKGLFHRGFALSPAPASVYAKERHDAWARSFVRALGVEERDAAAALTTLPWRDLVAAMDRLSPFLGRAADRDPMPSSPVVDGDFLPMHVIDAFDTGAAQPLPLVLGTASREAALFRYLNALPTTPARITAAIGRSEPAALERILAAYPRFPRRDAVIDMVGDGIFWHPTVQVTEAHSRHAPVWSYRYDFETPLLRLAGLGATHGTDVPAIFGALDRDSGRLFTMLGAREDAAALSARYQGALLAFARDGDPGADWPRYDELTRRVRIFDGEDRIESDPRRGLRLAWGDYRGYL</sequence>
<comment type="caution">
    <text evidence="5">The sequence shown here is derived from an EMBL/GenBank/DDBJ whole genome shotgun (WGS) entry which is preliminary data.</text>
</comment>
<keyword evidence="2 3" id="KW-0378">Hydrolase</keyword>
<accession>A0ABV4UPH8</accession>
<dbReference type="EMBL" id="JBHDLJ010000007">
    <property type="protein sequence ID" value="MFB0835029.1"/>
    <property type="molecule type" value="Genomic_DNA"/>
</dbReference>